<dbReference type="Pfam" id="PF00156">
    <property type="entry name" value="Pribosyltran"/>
    <property type="match status" value="1"/>
</dbReference>
<dbReference type="PANTHER" id="PTHR47505">
    <property type="entry name" value="DNA UTILIZATION PROTEIN YHGH"/>
    <property type="match status" value="1"/>
</dbReference>
<evidence type="ECO:0000259" key="2">
    <source>
        <dbReference type="Pfam" id="PF00156"/>
    </source>
</evidence>
<dbReference type="EMBL" id="JBHRWW010000003">
    <property type="protein sequence ID" value="MFC3687795.1"/>
    <property type="molecule type" value="Genomic_DNA"/>
</dbReference>
<name>A0ABV7WDF9_9MICO</name>
<organism evidence="3 4">
    <name type="scientific">Aquipuribacter hungaricus</name>
    <dbReference type="NCBI Taxonomy" id="545624"/>
    <lineage>
        <taxon>Bacteria</taxon>
        <taxon>Bacillati</taxon>
        <taxon>Actinomycetota</taxon>
        <taxon>Actinomycetes</taxon>
        <taxon>Micrococcales</taxon>
        <taxon>Intrasporangiaceae</taxon>
        <taxon>Aquipuribacter</taxon>
    </lineage>
</organism>
<dbReference type="InterPro" id="IPR051910">
    <property type="entry name" value="ComF/GntX_DNA_util-trans"/>
</dbReference>
<dbReference type="Gene3D" id="3.40.50.2020">
    <property type="match status" value="1"/>
</dbReference>
<keyword evidence="4" id="KW-1185">Reference proteome</keyword>
<protein>
    <submittedName>
        <fullName evidence="3">Phosphoribosyltransferase family protein</fullName>
    </submittedName>
</protein>
<evidence type="ECO:0000313" key="3">
    <source>
        <dbReference type="EMBL" id="MFC3687795.1"/>
    </source>
</evidence>
<dbReference type="PANTHER" id="PTHR47505:SF1">
    <property type="entry name" value="DNA UTILIZATION PROTEIN YHGH"/>
    <property type="match status" value="1"/>
</dbReference>
<evidence type="ECO:0000313" key="4">
    <source>
        <dbReference type="Proteomes" id="UP001595685"/>
    </source>
</evidence>
<sequence length="249" mass="25627">MQTRTAGLRGAPRATVGWTGLLLPTACPGCGQVDEVVCVACRTLLLREPLRRRQLSDGTPVVASAGWRGPARGLVAAAKERGRADVGAVLALALARAAAAAGFEAPRASRRLALVAPPARTAAVLRRADRPTERLAETAAALLRAAGADVVAAGPGAPRLVQARRVRDQAGLDRAERAANLDGALRAMVGPGPRVDVLVVDDVLTTGATLAECARALREAGVRVVGGAVVATVGADDTQPRLRPWVDPH</sequence>
<proteinExistence type="inferred from homology"/>
<keyword evidence="3" id="KW-0808">Transferase</keyword>
<evidence type="ECO:0000256" key="1">
    <source>
        <dbReference type="ARBA" id="ARBA00008007"/>
    </source>
</evidence>
<reference evidence="4" key="1">
    <citation type="journal article" date="2019" name="Int. J. Syst. Evol. Microbiol.">
        <title>The Global Catalogue of Microorganisms (GCM) 10K type strain sequencing project: providing services to taxonomists for standard genome sequencing and annotation.</title>
        <authorList>
            <consortium name="The Broad Institute Genomics Platform"/>
            <consortium name="The Broad Institute Genome Sequencing Center for Infectious Disease"/>
            <person name="Wu L."/>
            <person name="Ma J."/>
        </authorList>
    </citation>
    <scope>NUCLEOTIDE SEQUENCE [LARGE SCALE GENOMIC DNA]</scope>
    <source>
        <strain evidence="4">NCAIM B.02333</strain>
    </source>
</reference>
<dbReference type="Proteomes" id="UP001595685">
    <property type="component" value="Unassembled WGS sequence"/>
</dbReference>
<comment type="similarity">
    <text evidence="1">Belongs to the ComF/GntX family.</text>
</comment>
<dbReference type="RefSeq" id="WP_376985423.1">
    <property type="nucleotide sequence ID" value="NZ_JBHRWW010000003.1"/>
</dbReference>
<dbReference type="SUPFAM" id="SSF53271">
    <property type="entry name" value="PRTase-like"/>
    <property type="match status" value="1"/>
</dbReference>
<dbReference type="InterPro" id="IPR029057">
    <property type="entry name" value="PRTase-like"/>
</dbReference>
<dbReference type="InterPro" id="IPR000836">
    <property type="entry name" value="PRTase_dom"/>
</dbReference>
<comment type="caution">
    <text evidence="3">The sequence shown here is derived from an EMBL/GenBank/DDBJ whole genome shotgun (WGS) entry which is preliminary data.</text>
</comment>
<gene>
    <name evidence="3" type="ORF">ACFOLH_05500</name>
</gene>
<accession>A0ABV7WDF9</accession>
<dbReference type="GO" id="GO:0016757">
    <property type="term" value="F:glycosyltransferase activity"/>
    <property type="evidence" value="ECO:0007669"/>
    <property type="project" value="UniProtKB-KW"/>
</dbReference>
<keyword evidence="3" id="KW-0328">Glycosyltransferase</keyword>
<feature type="domain" description="Phosphoribosyltransferase" evidence="2">
    <location>
        <begin position="196"/>
        <end position="237"/>
    </location>
</feature>